<dbReference type="EMBL" id="MHCJ01000003">
    <property type="protein sequence ID" value="OGY18847.1"/>
    <property type="molecule type" value="Genomic_DNA"/>
</dbReference>
<dbReference type="InterPro" id="IPR002171">
    <property type="entry name" value="Ribosomal_uL2"/>
</dbReference>
<dbReference type="Proteomes" id="UP000179233">
    <property type="component" value="Unassembled WGS sequence"/>
</dbReference>
<evidence type="ECO:0000313" key="10">
    <source>
        <dbReference type="Proteomes" id="UP000179233"/>
    </source>
</evidence>
<keyword evidence="3 5" id="KW-0687">Ribonucleoprotein</keyword>
<dbReference type="SUPFAM" id="SSF50249">
    <property type="entry name" value="Nucleic acid-binding proteins"/>
    <property type="match status" value="1"/>
</dbReference>
<dbReference type="InterPro" id="IPR005880">
    <property type="entry name" value="Ribosomal_uL2_bac/org-type"/>
</dbReference>
<sequence>MPVIKRKPTSPGTRHRSDLRGETTITNSDPEKSLIMGAIKQRSGRNQTGKITVRHQGGGQKKLIRRIDFKRDKSGIPGRVVAIEYDPLRRANIARIYYRDGEKRYILAPAGLKVNDWVSSGEDAEIKVGNALPLAKIPVGMPIHNIEVHPGKGGQLVRGAGVAALIQSKEQGFATVQLPSREERLISLRAYATVGQVGNEQWKTVKFGKAGRTRHRGIRPSVRGVAMHPAAHPHGGGEGRSGIGMPSPKSPWGKPTLGKRTRKNRKYSDRFIIKDRRQK</sequence>
<dbReference type="InterPro" id="IPR022669">
    <property type="entry name" value="Ribosomal_uL2_C"/>
</dbReference>
<gene>
    <name evidence="5" type="primary">rplB</name>
    <name evidence="9" type="ORF">A2786_05150</name>
</gene>
<feature type="compositionally biased region" description="Basic and acidic residues" evidence="6">
    <location>
        <begin position="266"/>
        <end position="279"/>
    </location>
</feature>
<dbReference type="InterPro" id="IPR014726">
    <property type="entry name" value="Ribosomal_uL2_dom3"/>
</dbReference>
<dbReference type="InterPro" id="IPR012340">
    <property type="entry name" value="NA-bd_OB-fold"/>
</dbReference>
<organism evidence="9 10">
    <name type="scientific">Candidatus Chisholmbacteria bacterium RIFCSPHIGHO2_01_FULL_52_32</name>
    <dbReference type="NCBI Taxonomy" id="1797591"/>
    <lineage>
        <taxon>Bacteria</taxon>
        <taxon>Candidatus Chisholmiibacteriota</taxon>
    </lineage>
</organism>
<dbReference type="InterPro" id="IPR014722">
    <property type="entry name" value="Rib_uL2_dom2"/>
</dbReference>
<evidence type="ECO:0000313" key="9">
    <source>
        <dbReference type="EMBL" id="OGY18847.1"/>
    </source>
</evidence>
<dbReference type="PANTHER" id="PTHR13691:SF5">
    <property type="entry name" value="LARGE RIBOSOMAL SUBUNIT PROTEIN UL2M"/>
    <property type="match status" value="1"/>
</dbReference>
<comment type="similarity">
    <text evidence="1 5">Belongs to the universal ribosomal protein uL2 family.</text>
</comment>
<dbReference type="Gene3D" id="4.10.950.10">
    <property type="entry name" value="Ribosomal protein L2, domain 3"/>
    <property type="match status" value="1"/>
</dbReference>
<dbReference type="InterPro" id="IPR008991">
    <property type="entry name" value="Translation_prot_SH3-like_sf"/>
</dbReference>
<accession>A0A1G1VUG5</accession>
<feature type="region of interest" description="Disordered" evidence="6">
    <location>
        <begin position="1"/>
        <end position="27"/>
    </location>
</feature>
<dbReference type="PANTHER" id="PTHR13691">
    <property type="entry name" value="RIBOSOMAL PROTEIN L2"/>
    <property type="match status" value="1"/>
</dbReference>
<proteinExistence type="inferred from homology"/>
<dbReference type="GO" id="GO:0003735">
    <property type="term" value="F:structural constituent of ribosome"/>
    <property type="evidence" value="ECO:0007669"/>
    <property type="project" value="InterPro"/>
</dbReference>
<evidence type="ECO:0000256" key="3">
    <source>
        <dbReference type="ARBA" id="ARBA00023274"/>
    </source>
</evidence>
<evidence type="ECO:0000256" key="4">
    <source>
        <dbReference type="ARBA" id="ARBA00035242"/>
    </source>
</evidence>
<evidence type="ECO:0000256" key="2">
    <source>
        <dbReference type="ARBA" id="ARBA00022980"/>
    </source>
</evidence>
<evidence type="ECO:0000256" key="1">
    <source>
        <dbReference type="ARBA" id="ARBA00005636"/>
    </source>
</evidence>
<dbReference type="Pfam" id="PF00181">
    <property type="entry name" value="Ribosomal_L2_N"/>
    <property type="match status" value="1"/>
</dbReference>
<feature type="domain" description="Large ribosomal subunit protein uL2 C-terminal" evidence="7">
    <location>
        <begin position="126"/>
        <end position="255"/>
    </location>
</feature>
<evidence type="ECO:0000256" key="6">
    <source>
        <dbReference type="SAM" id="MobiDB-lite"/>
    </source>
</evidence>
<evidence type="ECO:0000256" key="5">
    <source>
        <dbReference type="HAMAP-Rule" id="MF_01320"/>
    </source>
</evidence>
<comment type="caution">
    <text evidence="9">The sequence shown here is derived from an EMBL/GenBank/DDBJ whole genome shotgun (WGS) entry which is preliminary data.</text>
</comment>
<dbReference type="Gene3D" id="2.40.50.140">
    <property type="entry name" value="Nucleic acid-binding proteins"/>
    <property type="match status" value="1"/>
</dbReference>
<dbReference type="PIRSF" id="PIRSF002158">
    <property type="entry name" value="Ribosomal_L2"/>
    <property type="match status" value="1"/>
</dbReference>
<comment type="subunit">
    <text evidence="5">Part of the 50S ribosomal subunit. Forms a bridge to the 30S subunit in the 70S ribosome.</text>
</comment>
<name>A0A1G1VUG5_9BACT</name>
<dbReference type="FunFam" id="4.10.950.10:FF:000001">
    <property type="entry name" value="50S ribosomal protein L2"/>
    <property type="match status" value="1"/>
</dbReference>
<dbReference type="Pfam" id="PF03947">
    <property type="entry name" value="Ribosomal_L2_C"/>
    <property type="match status" value="1"/>
</dbReference>
<dbReference type="SMART" id="SM01382">
    <property type="entry name" value="Ribosomal_L2_C"/>
    <property type="match status" value="1"/>
</dbReference>
<comment type="function">
    <text evidence="5">One of the primary rRNA binding proteins. Required for association of the 30S and 50S subunits to form the 70S ribosome, for tRNA binding and peptide bond formation. It has been suggested to have peptidyltransferase activity; this is somewhat controversial. Makes several contacts with the 16S rRNA in the 70S ribosome.</text>
</comment>
<dbReference type="FunFam" id="2.30.30.30:FF:000001">
    <property type="entry name" value="50S ribosomal protein L2"/>
    <property type="match status" value="1"/>
</dbReference>
<dbReference type="GO" id="GO:0019843">
    <property type="term" value="F:rRNA binding"/>
    <property type="evidence" value="ECO:0007669"/>
    <property type="project" value="UniProtKB-UniRule"/>
</dbReference>
<keyword evidence="2 5" id="KW-0689">Ribosomal protein</keyword>
<reference evidence="9 10" key="1">
    <citation type="journal article" date="2016" name="Nat. Commun.">
        <title>Thousands of microbial genomes shed light on interconnected biogeochemical processes in an aquifer system.</title>
        <authorList>
            <person name="Anantharaman K."/>
            <person name="Brown C.T."/>
            <person name="Hug L.A."/>
            <person name="Sharon I."/>
            <person name="Castelle C.J."/>
            <person name="Probst A.J."/>
            <person name="Thomas B.C."/>
            <person name="Singh A."/>
            <person name="Wilkins M.J."/>
            <person name="Karaoz U."/>
            <person name="Brodie E.L."/>
            <person name="Williams K.H."/>
            <person name="Hubbard S.S."/>
            <person name="Banfield J.F."/>
        </authorList>
    </citation>
    <scope>NUCLEOTIDE SEQUENCE [LARGE SCALE GENOMIC DNA]</scope>
</reference>
<feature type="region of interest" description="Disordered" evidence="6">
    <location>
        <begin position="226"/>
        <end position="279"/>
    </location>
</feature>
<feature type="domain" description="Large ribosomal subunit protein uL2 RNA-binding" evidence="8">
    <location>
        <begin position="44"/>
        <end position="120"/>
    </location>
</feature>
<dbReference type="Gene3D" id="2.30.30.30">
    <property type="match status" value="1"/>
</dbReference>
<dbReference type="SUPFAM" id="SSF50104">
    <property type="entry name" value="Translation proteins SH3-like domain"/>
    <property type="match status" value="1"/>
</dbReference>
<dbReference type="GO" id="GO:0006412">
    <property type="term" value="P:translation"/>
    <property type="evidence" value="ECO:0007669"/>
    <property type="project" value="UniProtKB-UniRule"/>
</dbReference>
<dbReference type="AlphaFoldDB" id="A0A1G1VUG5"/>
<keyword evidence="5" id="KW-0699">rRNA-binding</keyword>
<keyword evidence="5" id="KW-0694">RNA-binding</keyword>
<dbReference type="GO" id="GO:0015934">
    <property type="term" value="C:large ribosomal subunit"/>
    <property type="evidence" value="ECO:0007669"/>
    <property type="project" value="InterPro"/>
</dbReference>
<dbReference type="InterPro" id="IPR022666">
    <property type="entry name" value="Ribosomal_uL2_RNA-bd_dom"/>
</dbReference>
<dbReference type="HAMAP" id="MF_01320_B">
    <property type="entry name" value="Ribosomal_uL2_B"/>
    <property type="match status" value="1"/>
</dbReference>
<protein>
    <recommendedName>
        <fullName evidence="4 5">Large ribosomal subunit protein uL2</fullName>
    </recommendedName>
</protein>
<evidence type="ECO:0000259" key="8">
    <source>
        <dbReference type="SMART" id="SM01383"/>
    </source>
</evidence>
<dbReference type="GO" id="GO:0016740">
    <property type="term" value="F:transferase activity"/>
    <property type="evidence" value="ECO:0007669"/>
    <property type="project" value="InterPro"/>
</dbReference>
<dbReference type="SMART" id="SM01383">
    <property type="entry name" value="Ribosomal_L2"/>
    <property type="match status" value="1"/>
</dbReference>
<dbReference type="NCBIfam" id="TIGR01171">
    <property type="entry name" value="rplB_bact"/>
    <property type="match status" value="1"/>
</dbReference>
<evidence type="ECO:0000259" key="7">
    <source>
        <dbReference type="SMART" id="SM01382"/>
    </source>
</evidence>